<gene>
    <name evidence="7" type="ORF">EN45_082450</name>
</gene>
<accession>A0A167UTN0</accession>
<feature type="region of interest" description="Disordered" evidence="5">
    <location>
        <begin position="535"/>
        <end position="569"/>
    </location>
</feature>
<keyword evidence="3" id="KW-0804">Transcription</keyword>
<evidence type="ECO:0000259" key="6">
    <source>
        <dbReference type="PROSITE" id="PS50048"/>
    </source>
</evidence>
<reference evidence="7" key="1">
    <citation type="journal article" date="2014" name="Genome Announc.">
        <title>Complete sequencing and chromosome-scale genome assembly of the industrial progenitor strain P2niaD18 from the penicillin producer Penicillium chrysogenum.</title>
        <authorList>
            <person name="Specht T."/>
            <person name="Dahlmann T.A."/>
            <person name="Zadra I."/>
            <person name="Kurnsteiner H."/>
            <person name="Kuck U."/>
        </authorList>
    </citation>
    <scope>NUCLEOTIDE SEQUENCE [LARGE SCALE GENOMIC DNA]</scope>
    <source>
        <strain evidence="7">P2niaD18</strain>
    </source>
</reference>
<organism evidence="7">
    <name type="scientific">Penicillium chrysogenum</name>
    <name type="common">Penicillium notatum</name>
    <dbReference type="NCBI Taxonomy" id="5076"/>
    <lineage>
        <taxon>Eukaryota</taxon>
        <taxon>Fungi</taxon>
        <taxon>Dikarya</taxon>
        <taxon>Ascomycota</taxon>
        <taxon>Pezizomycotina</taxon>
        <taxon>Eurotiomycetes</taxon>
        <taxon>Eurotiomycetidae</taxon>
        <taxon>Eurotiales</taxon>
        <taxon>Aspergillaceae</taxon>
        <taxon>Penicillium</taxon>
        <taxon>Penicillium chrysogenum species complex</taxon>
    </lineage>
</organism>
<dbReference type="AlphaFoldDB" id="A0A167UTN0"/>
<feature type="region of interest" description="Disordered" evidence="5">
    <location>
        <begin position="112"/>
        <end position="138"/>
    </location>
</feature>
<dbReference type="GO" id="GO:0003677">
    <property type="term" value="F:DNA binding"/>
    <property type="evidence" value="ECO:0007669"/>
    <property type="project" value="UniProtKB-KW"/>
</dbReference>
<sequence length="837" mass="93385">MDATSIASMINPQEDDYMLSAKMPAQFPREIPQMLSVLESNNFPSMGYNDRDHFARYITPLDDEIGMQLEGGDGSLDWSTISNHILSQPPAHPVSDVDEEIEGLLFQDIATRPQANSDTRRIHSSSSTPTNNVQDSNARISRLGGSTIRNPRRQNHSCDQCRSSKRACSLPLRVGISGQKPSTPCATCNARGLECTVAWLASKKFEKQSRKKARTSSYLREDSHPLNAADLSIVAEEHQRIDDHTRSPSESLSTLEVDLARQLTAHETCLQQFNLYVDVCDMPLSQCLLHGSMPPRYSLGIAALAPLSNSVHLNTYLEKANMWIESCWELNSSPWSSTTVAPHTFRTVSLLDSLFQEKCTEHSRPSPSRDVSINEAYKWVAIATAAQYAVDKSQSRGREHSRDLALTTWCKARKMVFKNIAASGSFRQSLSLILFGLILRPKGDLDDDATLEDSRFALCEGIRRLYNLCTRAYDYVHEMQEDDPMQDDRGSSTLVQKFPPDVTANVLELIGAISWLTDMTNSVIIATSHGELSPMDLSKGDRNPHIPQIPRFSPHSPQKDNSPPTENENRLIDDSILSRAISSEQTMMTLRRHDISDAKLEYTVRQSGSLVILLWKSLASLILAEKNVRTGKVDYEMLHWSYRTTLKLVKLWRTTFGTFDGATTTFLEQSSSENRRIVAFCLNDGDLAVLLFHETTKQLEMSLSQLPSTPEMERLCEVLRLDRLVRQEQRLMSVAQVSTMASICQGISSPGFQGESGMKACVQGIGAHPYPTLVVQANTLSAKALAEQVHVRVNEMDMKGASEVMKGLETCLQALRGLEETLVTFPDVSCYNSQIVV</sequence>
<proteinExistence type="predicted"/>
<protein>
    <recommendedName>
        <fullName evidence="6">Zn(2)-C6 fungal-type domain-containing protein</fullName>
    </recommendedName>
</protein>
<dbReference type="GO" id="GO:0000981">
    <property type="term" value="F:DNA-binding transcription factor activity, RNA polymerase II-specific"/>
    <property type="evidence" value="ECO:0007669"/>
    <property type="project" value="InterPro"/>
</dbReference>
<name>A0A167UTN0_PENCH</name>
<dbReference type="GO" id="GO:0008270">
    <property type="term" value="F:zinc ion binding"/>
    <property type="evidence" value="ECO:0007669"/>
    <property type="project" value="InterPro"/>
</dbReference>
<evidence type="ECO:0000256" key="1">
    <source>
        <dbReference type="ARBA" id="ARBA00023015"/>
    </source>
</evidence>
<feature type="compositionally biased region" description="Polar residues" evidence="5">
    <location>
        <begin position="124"/>
        <end position="138"/>
    </location>
</feature>
<dbReference type="PROSITE" id="PS50048">
    <property type="entry name" value="ZN2_CY6_FUNGAL_2"/>
    <property type="match status" value="1"/>
</dbReference>
<dbReference type="CDD" id="cd00067">
    <property type="entry name" value="GAL4"/>
    <property type="match status" value="1"/>
</dbReference>
<evidence type="ECO:0000256" key="3">
    <source>
        <dbReference type="ARBA" id="ARBA00023163"/>
    </source>
</evidence>
<dbReference type="EMBL" id="CM002799">
    <property type="protein sequence ID" value="KZN89631.1"/>
    <property type="molecule type" value="Genomic_DNA"/>
</dbReference>
<evidence type="ECO:0000256" key="4">
    <source>
        <dbReference type="ARBA" id="ARBA00023242"/>
    </source>
</evidence>
<keyword evidence="1" id="KW-0805">Transcription regulation</keyword>
<dbReference type="SUPFAM" id="SSF57701">
    <property type="entry name" value="Zn2/Cys6 DNA-binding domain"/>
    <property type="match status" value="1"/>
</dbReference>
<dbReference type="Pfam" id="PF00172">
    <property type="entry name" value="Zn_clus"/>
    <property type="match status" value="1"/>
</dbReference>
<keyword evidence="4" id="KW-0539">Nucleus</keyword>
<dbReference type="SMART" id="SM00066">
    <property type="entry name" value="GAL4"/>
    <property type="match status" value="1"/>
</dbReference>
<dbReference type="InterPro" id="IPR036864">
    <property type="entry name" value="Zn2-C6_fun-type_DNA-bd_sf"/>
</dbReference>
<keyword evidence="2" id="KW-0238">DNA-binding</keyword>
<dbReference type="InterPro" id="IPR001138">
    <property type="entry name" value="Zn2Cys6_DnaBD"/>
</dbReference>
<evidence type="ECO:0000256" key="2">
    <source>
        <dbReference type="ARBA" id="ARBA00023125"/>
    </source>
</evidence>
<dbReference type="Gene3D" id="4.10.240.10">
    <property type="entry name" value="Zn(2)-C6 fungal-type DNA-binding domain"/>
    <property type="match status" value="1"/>
</dbReference>
<evidence type="ECO:0000256" key="5">
    <source>
        <dbReference type="SAM" id="MobiDB-lite"/>
    </source>
</evidence>
<feature type="compositionally biased region" description="Polar residues" evidence="5">
    <location>
        <begin position="555"/>
        <end position="566"/>
    </location>
</feature>
<feature type="domain" description="Zn(2)-C6 fungal-type" evidence="6">
    <location>
        <begin position="157"/>
        <end position="197"/>
    </location>
</feature>
<evidence type="ECO:0000313" key="7">
    <source>
        <dbReference type="EMBL" id="KZN89631.1"/>
    </source>
</evidence>
<dbReference type="Proteomes" id="UP000076449">
    <property type="component" value="Chromosome II"/>
</dbReference>